<keyword evidence="10" id="KW-0998">Cell outer membrane</keyword>
<evidence type="ECO:0000256" key="1">
    <source>
        <dbReference type="ARBA" id="ARBA00004571"/>
    </source>
</evidence>
<keyword evidence="5" id="KW-0812">Transmembrane</keyword>
<feature type="signal peptide" evidence="11">
    <location>
        <begin position="1"/>
        <end position="23"/>
    </location>
</feature>
<dbReference type="InterPro" id="IPR001702">
    <property type="entry name" value="Porin_Gram-ve"/>
</dbReference>
<comment type="subunit">
    <text evidence="2">Homotrimer.</text>
</comment>
<keyword evidence="3" id="KW-0813">Transport</keyword>
<dbReference type="EMBL" id="CBTJ020000033">
    <property type="protein sequence ID" value="CDI02241.1"/>
    <property type="molecule type" value="Genomic_DNA"/>
</dbReference>
<dbReference type="PRINTS" id="PR00184">
    <property type="entry name" value="NEISSPPORIN"/>
</dbReference>
<dbReference type="STRING" id="1400863.BN873_270037"/>
<keyword evidence="4" id="KW-1134">Transmembrane beta strand</keyword>
<dbReference type="GO" id="GO:0015288">
    <property type="term" value="F:porin activity"/>
    <property type="evidence" value="ECO:0007669"/>
    <property type="project" value="UniProtKB-KW"/>
</dbReference>
<evidence type="ECO:0000313" key="14">
    <source>
        <dbReference type="Proteomes" id="UP000035760"/>
    </source>
</evidence>
<reference evidence="13" key="2">
    <citation type="submission" date="2014-03" db="EMBL/GenBank/DDBJ databases">
        <title>Candidatus Competibacter-lineage genomes retrieved from metagenomes reveal functional metabolic diversity.</title>
        <authorList>
            <person name="McIlroy S.J."/>
            <person name="Albertsen M."/>
            <person name="Andresen E.K."/>
            <person name="Saunders A.M."/>
            <person name="Kristiansen R."/>
            <person name="Stokholm-Bjerregaard M."/>
            <person name="Nielsen K.L."/>
            <person name="Nielsen P.H."/>
        </authorList>
    </citation>
    <scope>NUCLEOTIDE SEQUENCE</scope>
    <source>
        <strain evidence="13">Run_A_D11</strain>
    </source>
</reference>
<dbReference type="PANTHER" id="PTHR34501">
    <property type="entry name" value="PROTEIN YDDL-RELATED"/>
    <property type="match status" value="1"/>
</dbReference>
<evidence type="ECO:0000313" key="13">
    <source>
        <dbReference type="EMBL" id="CDI02241.1"/>
    </source>
</evidence>
<evidence type="ECO:0000256" key="4">
    <source>
        <dbReference type="ARBA" id="ARBA00022452"/>
    </source>
</evidence>
<dbReference type="RefSeq" id="WP_048672200.1">
    <property type="nucleotide sequence ID" value="NZ_CBTJ020000033.1"/>
</dbReference>
<dbReference type="InterPro" id="IPR023614">
    <property type="entry name" value="Porin_dom_sf"/>
</dbReference>
<evidence type="ECO:0000259" key="12">
    <source>
        <dbReference type="Pfam" id="PF13609"/>
    </source>
</evidence>
<evidence type="ECO:0000256" key="8">
    <source>
        <dbReference type="ARBA" id="ARBA00023114"/>
    </source>
</evidence>
<protein>
    <recommendedName>
        <fullName evidence="12">Porin domain-containing protein</fullName>
    </recommendedName>
</protein>
<comment type="caution">
    <text evidence="13">The sequence shown here is derived from an EMBL/GenBank/DDBJ whole genome shotgun (WGS) entry which is preliminary data.</text>
</comment>
<comment type="subcellular location">
    <subcellularLocation>
        <location evidence="1">Cell outer membrane</location>
        <topology evidence="1">Multi-pass membrane protein</topology>
    </subcellularLocation>
</comment>
<dbReference type="Proteomes" id="UP000035760">
    <property type="component" value="Unassembled WGS sequence"/>
</dbReference>
<reference evidence="13" key="1">
    <citation type="submission" date="2013-07" db="EMBL/GenBank/DDBJ databases">
        <authorList>
            <person name="McIlroy S."/>
        </authorList>
    </citation>
    <scope>NUCLEOTIDE SEQUENCE [LARGE SCALE GENOMIC DNA]</scope>
    <source>
        <strain evidence="13">Run_A_D11</strain>
    </source>
</reference>
<dbReference type="SUPFAM" id="SSF56935">
    <property type="entry name" value="Porins"/>
    <property type="match status" value="1"/>
</dbReference>
<evidence type="ECO:0000256" key="2">
    <source>
        <dbReference type="ARBA" id="ARBA00011233"/>
    </source>
</evidence>
<dbReference type="PANTHER" id="PTHR34501:SF9">
    <property type="entry name" value="MAJOR OUTER MEMBRANE PROTEIN P.IA"/>
    <property type="match status" value="1"/>
</dbReference>
<evidence type="ECO:0000256" key="3">
    <source>
        <dbReference type="ARBA" id="ARBA00022448"/>
    </source>
</evidence>
<evidence type="ECO:0000256" key="7">
    <source>
        <dbReference type="ARBA" id="ARBA00023065"/>
    </source>
</evidence>
<dbReference type="GO" id="GO:0009279">
    <property type="term" value="C:cell outer membrane"/>
    <property type="evidence" value="ECO:0007669"/>
    <property type="project" value="UniProtKB-SubCell"/>
</dbReference>
<dbReference type="CDD" id="cd00342">
    <property type="entry name" value="gram_neg_porins"/>
    <property type="match status" value="1"/>
</dbReference>
<keyword evidence="8" id="KW-0626">Porin</keyword>
<proteinExistence type="predicted"/>
<keyword evidence="9" id="KW-0472">Membrane</keyword>
<evidence type="ECO:0000256" key="5">
    <source>
        <dbReference type="ARBA" id="ARBA00022692"/>
    </source>
</evidence>
<dbReference type="InterPro" id="IPR050298">
    <property type="entry name" value="Gram-neg_bact_OMP"/>
</dbReference>
<dbReference type="InterPro" id="IPR033900">
    <property type="entry name" value="Gram_neg_porin_domain"/>
</dbReference>
<organism evidence="13 14">
    <name type="scientific">Candidatus Competibacter denitrificans Run_A_D11</name>
    <dbReference type="NCBI Taxonomy" id="1400863"/>
    <lineage>
        <taxon>Bacteria</taxon>
        <taxon>Pseudomonadati</taxon>
        <taxon>Pseudomonadota</taxon>
        <taxon>Gammaproteobacteria</taxon>
        <taxon>Candidatus Competibacteraceae</taxon>
        <taxon>Candidatus Competibacter</taxon>
    </lineage>
</organism>
<dbReference type="PRINTS" id="PR00182">
    <property type="entry name" value="ECOLNEIPORIN"/>
</dbReference>
<accession>W6M3H1</accession>
<gene>
    <name evidence="13" type="ORF">BN873_270037</name>
</gene>
<dbReference type="AlphaFoldDB" id="W6M3H1"/>
<name>W6M3H1_9GAMM</name>
<evidence type="ECO:0000256" key="9">
    <source>
        <dbReference type="ARBA" id="ARBA00023136"/>
    </source>
</evidence>
<dbReference type="Gene3D" id="2.40.160.10">
    <property type="entry name" value="Porin"/>
    <property type="match status" value="1"/>
</dbReference>
<dbReference type="GO" id="GO:0046930">
    <property type="term" value="C:pore complex"/>
    <property type="evidence" value="ECO:0007669"/>
    <property type="project" value="UniProtKB-KW"/>
</dbReference>
<sequence length="376" mass="40683">MKKSALVVAVAAALVGFGTAAHADTTLYGSARVSVDYDDVDTTYLNARQPNGALVPFTRGFNAWDVFNNTSRLGVRGEEELGGGLSAIYQYEFGVDVTDGGNLQSNRPKWVGLKGGFGSITAGTQWTPYYNAIAVGDIFNSSKFYDKDVYLGDSFGVRMDNSIVYATPNLSGFKAEVMLVMNGSCSPNDPVTPADLCKTGADNKLNGNLSNDLDMWNLGLSYKNGPFFLGASYMSLEGSSFDNFVTRPTWDGNQWGVAVGFNTGPFAVSLAYENGDLNVLNFGKTQNLILTGQYTFGPNVLRAAYTHSSPEDDRIGVVSNGVAGVLLQDDRSNWALGYQYNLSKRTRVWVEYLGQEVDNDLVGSTQTISIGTRHDF</sequence>
<dbReference type="GO" id="GO:0034220">
    <property type="term" value="P:monoatomic ion transmembrane transport"/>
    <property type="evidence" value="ECO:0007669"/>
    <property type="project" value="InterPro"/>
</dbReference>
<dbReference type="Pfam" id="PF13609">
    <property type="entry name" value="Porin_4"/>
    <property type="match status" value="1"/>
</dbReference>
<evidence type="ECO:0000256" key="11">
    <source>
        <dbReference type="SAM" id="SignalP"/>
    </source>
</evidence>
<keyword evidence="6 11" id="KW-0732">Signal</keyword>
<dbReference type="InterPro" id="IPR002299">
    <property type="entry name" value="Porin_Neis"/>
</dbReference>
<keyword evidence="14" id="KW-1185">Reference proteome</keyword>
<dbReference type="OrthoDB" id="784582at2"/>
<feature type="domain" description="Porin" evidence="12">
    <location>
        <begin position="11"/>
        <end position="355"/>
    </location>
</feature>
<keyword evidence="7" id="KW-0406">Ion transport</keyword>
<evidence type="ECO:0000256" key="6">
    <source>
        <dbReference type="ARBA" id="ARBA00022729"/>
    </source>
</evidence>
<feature type="chain" id="PRO_5004880259" description="Porin domain-containing protein" evidence="11">
    <location>
        <begin position="24"/>
        <end position="376"/>
    </location>
</feature>
<evidence type="ECO:0000256" key="10">
    <source>
        <dbReference type="ARBA" id="ARBA00023237"/>
    </source>
</evidence>